<dbReference type="Proteomes" id="UP000186922">
    <property type="component" value="Unassembled WGS sequence"/>
</dbReference>
<dbReference type="CDD" id="cd06612">
    <property type="entry name" value="STKc_MST1_2"/>
    <property type="match status" value="1"/>
</dbReference>
<dbReference type="EMBL" id="BDGG01000001">
    <property type="protein sequence ID" value="GAU87815.1"/>
    <property type="molecule type" value="Genomic_DNA"/>
</dbReference>
<evidence type="ECO:0000256" key="7">
    <source>
        <dbReference type="ARBA" id="ARBA00022840"/>
    </source>
</evidence>
<dbReference type="InterPro" id="IPR017441">
    <property type="entry name" value="Protein_kinase_ATP_BS"/>
</dbReference>
<dbReference type="Pfam" id="PF00069">
    <property type="entry name" value="Pkinase"/>
    <property type="match status" value="1"/>
</dbReference>
<evidence type="ECO:0000256" key="11">
    <source>
        <dbReference type="SAM" id="Coils"/>
    </source>
</evidence>
<evidence type="ECO:0000256" key="3">
    <source>
        <dbReference type="ARBA" id="ARBA00022527"/>
    </source>
</evidence>
<dbReference type="GO" id="GO:0004674">
    <property type="term" value="F:protein serine/threonine kinase activity"/>
    <property type="evidence" value="ECO:0007669"/>
    <property type="project" value="UniProtKB-KW"/>
</dbReference>
<comment type="catalytic activity">
    <reaction evidence="9">
        <text>L-seryl-[protein] + ATP = O-phospho-L-seryl-[protein] + ADP + H(+)</text>
        <dbReference type="Rhea" id="RHEA:17989"/>
        <dbReference type="Rhea" id="RHEA-COMP:9863"/>
        <dbReference type="Rhea" id="RHEA-COMP:11604"/>
        <dbReference type="ChEBI" id="CHEBI:15378"/>
        <dbReference type="ChEBI" id="CHEBI:29999"/>
        <dbReference type="ChEBI" id="CHEBI:30616"/>
        <dbReference type="ChEBI" id="CHEBI:83421"/>
        <dbReference type="ChEBI" id="CHEBI:456216"/>
        <dbReference type="EC" id="2.7.11.1"/>
    </reaction>
</comment>
<keyword evidence="11" id="KW-0175">Coiled coil</keyword>
<dbReference type="GO" id="GO:0005737">
    <property type="term" value="C:cytoplasm"/>
    <property type="evidence" value="ECO:0007669"/>
    <property type="project" value="TreeGrafter"/>
</dbReference>
<evidence type="ECO:0000256" key="8">
    <source>
        <dbReference type="ARBA" id="ARBA00047899"/>
    </source>
</evidence>
<dbReference type="SMART" id="SM00220">
    <property type="entry name" value="S_TKc"/>
    <property type="match status" value="1"/>
</dbReference>
<evidence type="ECO:0000256" key="5">
    <source>
        <dbReference type="ARBA" id="ARBA00022741"/>
    </source>
</evidence>
<dbReference type="FunFam" id="1.10.510.10:FF:000605">
    <property type="entry name" value="serine/threonine-protein kinase 3 isoform X2"/>
    <property type="match status" value="1"/>
</dbReference>
<comment type="catalytic activity">
    <reaction evidence="8">
        <text>L-threonyl-[protein] + ATP = O-phospho-L-threonyl-[protein] + ADP + H(+)</text>
        <dbReference type="Rhea" id="RHEA:46608"/>
        <dbReference type="Rhea" id="RHEA-COMP:11060"/>
        <dbReference type="Rhea" id="RHEA-COMP:11605"/>
        <dbReference type="ChEBI" id="CHEBI:15378"/>
        <dbReference type="ChEBI" id="CHEBI:30013"/>
        <dbReference type="ChEBI" id="CHEBI:30616"/>
        <dbReference type="ChEBI" id="CHEBI:61977"/>
        <dbReference type="ChEBI" id="CHEBI:456216"/>
        <dbReference type="EC" id="2.7.11.1"/>
    </reaction>
</comment>
<protein>
    <recommendedName>
        <fullName evidence="2">non-specific serine/threonine protein kinase</fullName>
        <ecNumber evidence="2">2.7.11.1</ecNumber>
    </recommendedName>
</protein>
<dbReference type="PANTHER" id="PTHR48012:SF2">
    <property type="entry name" value="STERILE20-LIKE KINASE, ISOFORM B"/>
    <property type="match status" value="1"/>
</dbReference>
<evidence type="ECO:0000256" key="6">
    <source>
        <dbReference type="ARBA" id="ARBA00022777"/>
    </source>
</evidence>
<dbReference type="Gene3D" id="4.10.170.10">
    <property type="entry name" value="p53-like tetramerisation domain"/>
    <property type="match status" value="1"/>
</dbReference>
<evidence type="ECO:0000313" key="15">
    <source>
        <dbReference type="EMBL" id="GAU87815.1"/>
    </source>
</evidence>
<keyword evidence="5 10" id="KW-0547">Nucleotide-binding</keyword>
<dbReference type="InterPro" id="IPR011009">
    <property type="entry name" value="Kinase-like_dom_sf"/>
</dbReference>
<dbReference type="GO" id="GO:0051262">
    <property type="term" value="P:protein tetramerization"/>
    <property type="evidence" value="ECO:0007669"/>
    <property type="project" value="InterPro"/>
</dbReference>
<dbReference type="GO" id="GO:0005524">
    <property type="term" value="F:ATP binding"/>
    <property type="evidence" value="ECO:0007669"/>
    <property type="project" value="UniProtKB-UniRule"/>
</dbReference>
<dbReference type="STRING" id="947166.A0A1D1UHF2"/>
<keyword evidence="16" id="KW-1185">Reference proteome</keyword>
<dbReference type="InterPro" id="IPR036674">
    <property type="entry name" value="p53_tetramer_sf"/>
</dbReference>
<dbReference type="FunFam" id="4.10.170.10:FF:000002">
    <property type="entry name" value="serine/threonine-protein kinase 3"/>
    <property type="match status" value="1"/>
</dbReference>
<evidence type="ECO:0000256" key="2">
    <source>
        <dbReference type="ARBA" id="ARBA00012513"/>
    </source>
</evidence>
<keyword evidence="6" id="KW-0418">Kinase</keyword>
<feature type="region of interest" description="Disordered" evidence="12">
    <location>
        <begin position="395"/>
        <end position="425"/>
    </location>
</feature>
<evidence type="ECO:0000256" key="10">
    <source>
        <dbReference type="PROSITE-ProRule" id="PRU10141"/>
    </source>
</evidence>
<keyword evidence="7 10" id="KW-0067">ATP-binding</keyword>
<organism evidence="15 16">
    <name type="scientific">Ramazzottius varieornatus</name>
    <name type="common">Water bear</name>
    <name type="synonym">Tardigrade</name>
    <dbReference type="NCBI Taxonomy" id="947166"/>
    <lineage>
        <taxon>Eukaryota</taxon>
        <taxon>Metazoa</taxon>
        <taxon>Ecdysozoa</taxon>
        <taxon>Tardigrada</taxon>
        <taxon>Eutardigrada</taxon>
        <taxon>Parachela</taxon>
        <taxon>Hypsibioidea</taxon>
        <taxon>Ramazzottiidae</taxon>
        <taxon>Ramazzottius</taxon>
    </lineage>
</organism>
<comment type="caution">
    <text evidence="15">The sequence shown here is derived from an EMBL/GenBank/DDBJ whole genome shotgun (WGS) entry which is preliminary data.</text>
</comment>
<accession>A0A1D1UHF2</accession>
<evidence type="ECO:0000256" key="4">
    <source>
        <dbReference type="ARBA" id="ARBA00022679"/>
    </source>
</evidence>
<feature type="coiled-coil region" evidence="11">
    <location>
        <begin position="284"/>
        <end position="311"/>
    </location>
</feature>
<feature type="domain" description="Protein kinase" evidence="13">
    <location>
        <begin position="24"/>
        <end position="275"/>
    </location>
</feature>
<dbReference type="InterPro" id="IPR050629">
    <property type="entry name" value="STE20/SPS1-PAK"/>
</dbReference>
<dbReference type="AlphaFoldDB" id="A0A1D1UHF2"/>
<feature type="binding site" evidence="10">
    <location>
        <position position="53"/>
    </location>
    <ligand>
        <name>ATP</name>
        <dbReference type="ChEBI" id="CHEBI:30616"/>
    </ligand>
</feature>
<gene>
    <name evidence="15" type="primary">RvY_00612-1</name>
    <name evidence="15" type="synonym">RvY_00612.1</name>
    <name evidence="15" type="ORF">RvY_00612</name>
</gene>
<comment type="similarity">
    <text evidence="1">Belongs to the protein kinase superfamily. STE Ser/Thr protein kinase family. STE20 subfamily.</text>
</comment>
<dbReference type="InterPro" id="IPR000719">
    <property type="entry name" value="Prot_kinase_dom"/>
</dbReference>
<reference evidence="15 16" key="1">
    <citation type="journal article" date="2016" name="Nat. Commun.">
        <title>Extremotolerant tardigrade genome and improved radiotolerance of human cultured cells by tardigrade-unique protein.</title>
        <authorList>
            <person name="Hashimoto T."/>
            <person name="Horikawa D.D."/>
            <person name="Saito Y."/>
            <person name="Kuwahara H."/>
            <person name="Kozuka-Hata H."/>
            <person name="Shin-I T."/>
            <person name="Minakuchi Y."/>
            <person name="Ohishi K."/>
            <person name="Motoyama A."/>
            <person name="Aizu T."/>
            <person name="Enomoto A."/>
            <person name="Kondo K."/>
            <person name="Tanaka S."/>
            <person name="Hara Y."/>
            <person name="Koshikawa S."/>
            <person name="Sagara H."/>
            <person name="Miura T."/>
            <person name="Yokobori S."/>
            <person name="Miyagawa K."/>
            <person name="Suzuki Y."/>
            <person name="Kubo T."/>
            <person name="Oyama M."/>
            <person name="Kohara Y."/>
            <person name="Fujiyama A."/>
            <person name="Arakawa K."/>
            <person name="Katayama T."/>
            <person name="Toyoda A."/>
            <person name="Kunieda T."/>
        </authorList>
    </citation>
    <scope>NUCLEOTIDE SEQUENCE [LARGE SCALE GENOMIC DNA]</scope>
    <source>
        <strain evidence="15 16">YOKOZUNA-1</strain>
    </source>
</reference>
<evidence type="ECO:0000256" key="9">
    <source>
        <dbReference type="ARBA" id="ARBA00048679"/>
    </source>
</evidence>
<evidence type="ECO:0000256" key="1">
    <source>
        <dbReference type="ARBA" id="ARBA00008874"/>
    </source>
</evidence>
<evidence type="ECO:0000313" key="16">
    <source>
        <dbReference type="Proteomes" id="UP000186922"/>
    </source>
</evidence>
<dbReference type="PROSITE" id="PS00107">
    <property type="entry name" value="PROTEIN_KINASE_ATP"/>
    <property type="match status" value="1"/>
</dbReference>
<sequence length="487" mass="55499">MAARKPEMKRLSEDSLKRRPEEVFDIICKLGEGSYGSVFKAVEKDSGVIVAIKQVPLDSGLQDIIQEISIMQKCDSPHVVKYYGSYFRDSELLIVMEFCDGGSVSDIMRSRKKTLSEEEVATVMRDTLLGLQYLHHIRKIHRDIKAGNILLTTDGNAKLADFGVAGQLTDTMAKRNTLIGTPYWMAPEVIQEIGYGCGCDVWSLGITALEMAEGKPPYCEMHPMRAMFMIPTKNPPTFREPEKWSPAFVDFVSRCLVKNPDERATATELLKHPFIKNCSPTSILRNMIEEAKEAREKAAAFEQGEESVEEEASSGTMVQQMQTLHVQEEDSGDMDKTLDRQSAANTRFSTMIINDGEEFGDCATMQRHDTAIITNDDKPYVPFFVEHLQRGSPLDRRKTEENNLGVPPGASQHKTYQPIRASASPRPLRDSDFEFLRYLPYDELHMRMSNLDEEMEQEFEELRRRYQSKRRPILEAIDAKRTRQLNF</sequence>
<dbReference type="Gene3D" id="1.10.510.10">
    <property type="entry name" value="Transferase(Phosphotransferase) domain 1"/>
    <property type="match status" value="1"/>
</dbReference>
<dbReference type="OrthoDB" id="8693905at2759"/>
<dbReference type="PROSITE" id="PS50011">
    <property type="entry name" value="PROTEIN_KINASE_DOM"/>
    <property type="match status" value="1"/>
</dbReference>
<proteinExistence type="inferred from homology"/>
<evidence type="ECO:0000259" key="13">
    <source>
        <dbReference type="PROSITE" id="PS50011"/>
    </source>
</evidence>
<feature type="domain" description="SARAH" evidence="14">
    <location>
        <begin position="433"/>
        <end position="480"/>
    </location>
</feature>
<dbReference type="EC" id="2.7.11.1" evidence="2"/>
<dbReference type="Pfam" id="PF11629">
    <property type="entry name" value="Mst1_SARAH"/>
    <property type="match status" value="1"/>
</dbReference>
<dbReference type="PANTHER" id="PTHR48012">
    <property type="entry name" value="STERILE20-LIKE KINASE, ISOFORM B-RELATED"/>
    <property type="match status" value="1"/>
</dbReference>
<dbReference type="InterPro" id="IPR024205">
    <property type="entry name" value="Mst1_2_SARAH_domain"/>
</dbReference>
<evidence type="ECO:0000256" key="12">
    <source>
        <dbReference type="SAM" id="MobiDB-lite"/>
    </source>
</evidence>
<dbReference type="InterPro" id="IPR011524">
    <property type="entry name" value="SARAH_dom"/>
</dbReference>
<keyword evidence="3" id="KW-0723">Serine/threonine-protein kinase</keyword>
<dbReference type="SUPFAM" id="SSF56112">
    <property type="entry name" value="Protein kinase-like (PK-like)"/>
    <property type="match status" value="1"/>
</dbReference>
<name>A0A1D1UHF2_RAMVA</name>
<keyword evidence="4" id="KW-0808">Transferase</keyword>
<evidence type="ECO:0000259" key="14">
    <source>
        <dbReference type="PROSITE" id="PS50951"/>
    </source>
</evidence>
<dbReference type="PROSITE" id="PS50951">
    <property type="entry name" value="SARAH"/>
    <property type="match status" value="1"/>
</dbReference>
<dbReference type="GO" id="GO:0007165">
    <property type="term" value="P:signal transduction"/>
    <property type="evidence" value="ECO:0007669"/>
    <property type="project" value="InterPro"/>
</dbReference>